<sequence length="266" mass="29103">MSFQEAFFQAPPVTRTITAAAVLISVPGHLGLYSLSWVVFLRDYVFTIRQLPELWRAITCFLVTGPSLGLIMDPFFFYQYSNMLETGAPRFSAPGAYAFYLMFVALVILLTGGVYLGGVVLLQALNMALIYTFALEDPNRQVQFYIVNMPAKYLPYAMLAVTYLMAGPFHTMIQATGILAAHLYDFLDRIWPEYGAGGKYTNTPLFIQKLFAGTGQPQTNRAYGTAFAGRPANQPAAARGQGNGPLPSSWATGSAWSGSGRRLGGD</sequence>
<evidence type="ECO:0000256" key="3">
    <source>
        <dbReference type="ARBA" id="ARBA00022692"/>
    </source>
</evidence>
<evidence type="ECO:0000313" key="10">
    <source>
        <dbReference type="EMBL" id="WPB06621.1"/>
    </source>
</evidence>
<feature type="transmembrane region" description="Helical" evidence="7">
    <location>
        <begin position="97"/>
        <end position="122"/>
    </location>
</feature>
<dbReference type="EMBL" id="CP134190">
    <property type="protein sequence ID" value="WPB06621.1"/>
    <property type="molecule type" value="Genomic_DNA"/>
</dbReference>
<dbReference type="Proteomes" id="UP000230605">
    <property type="component" value="Chromosome 7"/>
</dbReference>
<protein>
    <recommendedName>
        <fullName evidence="7">Derlin</fullName>
    </recommendedName>
</protein>
<keyword evidence="4 7" id="KW-0256">Endoplasmic reticulum</keyword>
<feature type="region of interest" description="Disordered" evidence="8">
    <location>
        <begin position="231"/>
        <end position="266"/>
    </location>
</feature>
<evidence type="ECO:0000313" key="9">
    <source>
        <dbReference type="EMBL" id="PIA91981.1"/>
    </source>
</evidence>
<accession>A0A2G5HHF9</accession>
<organism evidence="9 11">
    <name type="scientific">Cercospora beticola</name>
    <name type="common">Sugarbeet leaf spot fungus</name>
    <dbReference type="NCBI Taxonomy" id="122368"/>
    <lineage>
        <taxon>Eukaryota</taxon>
        <taxon>Fungi</taxon>
        <taxon>Dikarya</taxon>
        <taxon>Ascomycota</taxon>
        <taxon>Pezizomycotina</taxon>
        <taxon>Dothideomycetes</taxon>
        <taxon>Dothideomycetidae</taxon>
        <taxon>Mycosphaerellales</taxon>
        <taxon>Mycosphaerellaceae</taxon>
        <taxon>Cercospora</taxon>
    </lineage>
</organism>
<gene>
    <name evidence="9" type="ORF">CB0940_09097</name>
    <name evidence="10" type="ORF">RHO25_011278</name>
</gene>
<keyword evidence="6 7" id="KW-0472">Membrane</keyword>
<evidence type="ECO:0000256" key="7">
    <source>
        <dbReference type="RuleBase" id="RU363059"/>
    </source>
</evidence>
<dbReference type="EMBL" id="LKMD01000106">
    <property type="protein sequence ID" value="PIA91981.1"/>
    <property type="molecule type" value="Genomic_DNA"/>
</dbReference>
<evidence type="ECO:0000256" key="4">
    <source>
        <dbReference type="ARBA" id="ARBA00022824"/>
    </source>
</evidence>
<dbReference type="InterPro" id="IPR007599">
    <property type="entry name" value="DER1"/>
</dbReference>
<keyword evidence="12" id="KW-1185">Reference proteome</keyword>
<dbReference type="InterPro" id="IPR035952">
    <property type="entry name" value="Rhomboid-like_sf"/>
</dbReference>
<dbReference type="GO" id="GO:0005789">
    <property type="term" value="C:endoplasmic reticulum membrane"/>
    <property type="evidence" value="ECO:0007669"/>
    <property type="project" value="UniProtKB-SubCell"/>
</dbReference>
<feature type="transmembrane region" description="Helical" evidence="7">
    <location>
        <begin position="54"/>
        <end position="77"/>
    </location>
</feature>
<comment type="caution">
    <text evidence="7">Lacks conserved residue(s) required for the propagation of feature annotation.</text>
</comment>
<proteinExistence type="inferred from homology"/>
<dbReference type="OrthoDB" id="19102at2759"/>
<evidence type="ECO:0000256" key="2">
    <source>
        <dbReference type="ARBA" id="ARBA00008917"/>
    </source>
</evidence>
<evidence type="ECO:0000313" key="12">
    <source>
        <dbReference type="Proteomes" id="UP001302367"/>
    </source>
</evidence>
<evidence type="ECO:0000313" key="11">
    <source>
        <dbReference type="Proteomes" id="UP000230605"/>
    </source>
</evidence>
<evidence type="ECO:0000256" key="8">
    <source>
        <dbReference type="SAM" id="MobiDB-lite"/>
    </source>
</evidence>
<dbReference type="Proteomes" id="UP001302367">
    <property type="component" value="Chromosome 7"/>
</dbReference>
<feature type="transmembrane region" description="Helical" evidence="7">
    <location>
        <begin position="20"/>
        <end position="42"/>
    </location>
</feature>
<dbReference type="AlphaFoldDB" id="A0A2G5HHF9"/>
<dbReference type="SUPFAM" id="SSF144091">
    <property type="entry name" value="Rhomboid-like"/>
    <property type="match status" value="1"/>
</dbReference>
<dbReference type="PANTHER" id="PTHR11009">
    <property type="entry name" value="DER1-LIKE PROTEIN, DERLIN"/>
    <property type="match status" value="1"/>
</dbReference>
<keyword evidence="3 7" id="KW-0812">Transmembrane</keyword>
<reference evidence="10 12" key="2">
    <citation type="submission" date="2023-09" db="EMBL/GenBank/DDBJ databases">
        <title>Complete-Gapless Cercospora beticola genome.</title>
        <authorList>
            <person name="Wyatt N.A."/>
            <person name="Spanner R.E."/>
            <person name="Bolton M.D."/>
        </authorList>
    </citation>
    <scope>NUCLEOTIDE SEQUENCE [LARGE SCALE GENOMIC DNA]</scope>
    <source>
        <strain evidence="10">Cb09-40</strain>
    </source>
</reference>
<name>A0A2G5HHF9_CERBT</name>
<evidence type="ECO:0000256" key="1">
    <source>
        <dbReference type="ARBA" id="ARBA00004477"/>
    </source>
</evidence>
<keyword evidence="5 7" id="KW-1133">Transmembrane helix</keyword>
<reference evidence="9 11" key="1">
    <citation type="submission" date="2015-10" db="EMBL/GenBank/DDBJ databases">
        <title>The cercosporin biosynthetic gene cluster was horizontally transferred to several fungal lineages and shown to be expanded in Cercospora beticola based on microsynteny with recipient genomes.</title>
        <authorList>
            <person name="De Jonge R."/>
            <person name="Ebert M.K."/>
            <person name="Suttle J.C."/>
            <person name="Jurick Ii W.M."/>
            <person name="Secor G.A."/>
            <person name="Thomma B.P."/>
            <person name="Van De Peer Y."/>
            <person name="Bolton M.D."/>
        </authorList>
    </citation>
    <scope>NUCLEOTIDE SEQUENCE [LARGE SCALE GENOMIC DNA]</scope>
    <source>
        <strain evidence="9 11">09-40</strain>
    </source>
</reference>
<evidence type="ECO:0000256" key="5">
    <source>
        <dbReference type="ARBA" id="ARBA00022989"/>
    </source>
</evidence>
<comment type="function">
    <text evidence="7">May be involved in the degradation of misfolded endoplasmic reticulum (ER) luminal proteins.</text>
</comment>
<dbReference type="Pfam" id="PF04511">
    <property type="entry name" value="DER1"/>
    <property type="match status" value="1"/>
</dbReference>
<evidence type="ECO:0000256" key="6">
    <source>
        <dbReference type="ARBA" id="ARBA00023136"/>
    </source>
</evidence>
<feature type="compositionally biased region" description="Low complexity" evidence="8">
    <location>
        <begin position="248"/>
        <end position="260"/>
    </location>
</feature>
<comment type="similarity">
    <text evidence="2 7">Belongs to the derlin family.</text>
</comment>
<comment type="subcellular location">
    <subcellularLocation>
        <location evidence="1 7">Endoplasmic reticulum membrane</location>
        <topology evidence="1 7">Multi-pass membrane protein</topology>
    </subcellularLocation>
</comment>
<dbReference type="GO" id="GO:0006950">
    <property type="term" value="P:response to stress"/>
    <property type="evidence" value="ECO:0007669"/>
    <property type="project" value="UniProtKB-ARBA"/>
</dbReference>